<feature type="domain" description="Rho-GAP" evidence="11">
    <location>
        <begin position="421"/>
        <end position="611"/>
    </location>
</feature>
<evidence type="ECO:0000256" key="5">
    <source>
        <dbReference type="ARBA" id="ARBA00022782"/>
    </source>
</evidence>
<evidence type="ECO:0000259" key="10">
    <source>
        <dbReference type="PROSITE" id="PS50081"/>
    </source>
</evidence>
<dbReference type="AlphaFoldDB" id="A0A8S4P4X7"/>
<evidence type="ECO:0008006" key="14">
    <source>
        <dbReference type="Google" id="ProtNLM"/>
    </source>
</evidence>
<keyword evidence="6" id="KW-0862">Zinc</keyword>
<dbReference type="SUPFAM" id="SSF48350">
    <property type="entry name" value="GTPase activation domain, GAP"/>
    <property type="match status" value="1"/>
</dbReference>
<keyword evidence="8" id="KW-0175">Coiled coil</keyword>
<dbReference type="SMART" id="SM00324">
    <property type="entry name" value="RhoGAP"/>
    <property type="match status" value="1"/>
</dbReference>
<evidence type="ECO:0000256" key="1">
    <source>
        <dbReference type="ARBA" id="ARBA00022468"/>
    </source>
</evidence>
<dbReference type="PROSITE" id="PS50238">
    <property type="entry name" value="RHOGAP"/>
    <property type="match status" value="1"/>
</dbReference>
<dbReference type="PROSITE" id="PS00479">
    <property type="entry name" value="ZF_DAG_PE_1"/>
    <property type="match status" value="1"/>
</dbReference>
<evidence type="ECO:0000256" key="4">
    <source>
        <dbReference type="ARBA" id="ARBA00022771"/>
    </source>
</evidence>
<evidence type="ECO:0000256" key="3">
    <source>
        <dbReference type="ARBA" id="ARBA00022723"/>
    </source>
</evidence>
<evidence type="ECO:0000259" key="11">
    <source>
        <dbReference type="PROSITE" id="PS50238"/>
    </source>
</evidence>
<dbReference type="CDD" id="cd20821">
    <property type="entry name" value="C1_MgcRacGAP"/>
    <property type="match status" value="1"/>
</dbReference>
<dbReference type="Pfam" id="PF00620">
    <property type="entry name" value="RhoGAP"/>
    <property type="match status" value="1"/>
</dbReference>
<dbReference type="GO" id="GO:0005096">
    <property type="term" value="F:GTPase activator activity"/>
    <property type="evidence" value="ECO:0007669"/>
    <property type="project" value="UniProtKB-KW"/>
</dbReference>
<sequence length="682" mass="76443">MPNRDRDVQYDKIYECGGVVIRIDCDSKMSTPKLSLVAAFDDLTRNTKVLTKGIEHEFYTFVLNQEECRKKWLAAEEENHKLKLKLKELEGGYQAYETKLRHARSQIDHELKRRNRAEQDRDALERQIALIQELLGNNGNNSKLDEKDRERLHFLSSFSTTQHHNSHHSPRRAGLDTICETSASILSPSDISEIYDKTDDGNLEISFLRSGKRWKRPSAPPFPDEEMEMEASPPNTKRRKSGADKENSAITTTTTVKVPQDGGPIEATHEVSANPTEKKSRKNRKRSKSAGEIKLLQQHRGSADSTDSFWGIKNNINNNHAVDDQVLRNRNLNSPESQRSPLIRHYSSAGKLNNRAHIFVSKTVIRPETCNPCGKRIKFGKPAMKCRDCKATCHPDCRDQVALPCVPSSATPGTAGKLTGGVISDYTPTDPPMIPGLVVHCVNEVESRGIQEVGIYRVPGAERQVKDLKEKFLRGKGMPNLTAIDDIHVVCGCLKDFLRSLKEPLVTYSLWRDFVSAAERNDQDECLSGLYQAISELPPPNRDTLAFMILHLQKIAESAEAKMPAANLAKVFGPTMIGYSTPEPEPMQMINETKKQATVMEGLLSISSDYWSNFINVEEEPMYIGDGRDTPQTPEPRQGPSYRSMLGPVGSAKTGKTTPRFGSKSKQSNKKPSYFFASPHLK</sequence>
<gene>
    <name evidence="12" type="ORF">OFUS_LOCUS14680</name>
</gene>
<dbReference type="EMBL" id="CAIIXF020000007">
    <property type="protein sequence ID" value="CAH1789294.1"/>
    <property type="molecule type" value="Genomic_DNA"/>
</dbReference>
<feature type="region of interest" description="Disordered" evidence="9">
    <location>
        <begin position="624"/>
        <end position="682"/>
    </location>
</feature>
<evidence type="ECO:0000256" key="8">
    <source>
        <dbReference type="SAM" id="Coils"/>
    </source>
</evidence>
<dbReference type="InterPro" id="IPR046349">
    <property type="entry name" value="C1-like_sf"/>
</dbReference>
<dbReference type="GO" id="GO:0008270">
    <property type="term" value="F:zinc ion binding"/>
    <property type="evidence" value="ECO:0007669"/>
    <property type="project" value="UniProtKB-KW"/>
</dbReference>
<feature type="compositionally biased region" description="Polar residues" evidence="9">
    <location>
        <begin position="248"/>
        <end position="257"/>
    </location>
</feature>
<dbReference type="InterPro" id="IPR002219">
    <property type="entry name" value="PKC_DAG/PE"/>
</dbReference>
<reference evidence="12" key="1">
    <citation type="submission" date="2022-03" db="EMBL/GenBank/DDBJ databases">
        <authorList>
            <person name="Martin C."/>
        </authorList>
    </citation>
    <scope>NUCLEOTIDE SEQUENCE</scope>
</reference>
<evidence type="ECO:0000256" key="6">
    <source>
        <dbReference type="ARBA" id="ARBA00022833"/>
    </source>
</evidence>
<dbReference type="SUPFAM" id="SSF57889">
    <property type="entry name" value="Cysteine-rich domain"/>
    <property type="match status" value="1"/>
</dbReference>
<dbReference type="InterPro" id="IPR000198">
    <property type="entry name" value="RhoGAP_dom"/>
</dbReference>
<evidence type="ECO:0000256" key="9">
    <source>
        <dbReference type="SAM" id="MobiDB-lite"/>
    </source>
</evidence>
<organism evidence="12 13">
    <name type="scientific">Owenia fusiformis</name>
    <name type="common">Polychaete worm</name>
    <dbReference type="NCBI Taxonomy" id="6347"/>
    <lineage>
        <taxon>Eukaryota</taxon>
        <taxon>Metazoa</taxon>
        <taxon>Spiralia</taxon>
        <taxon>Lophotrochozoa</taxon>
        <taxon>Annelida</taxon>
        <taxon>Polychaeta</taxon>
        <taxon>Sedentaria</taxon>
        <taxon>Canalipalpata</taxon>
        <taxon>Sabellida</taxon>
        <taxon>Oweniida</taxon>
        <taxon>Oweniidae</taxon>
        <taxon>Owenia</taxon>
    </lineage>
</organism>
<dbReference type="GO" id="GO:0007283">
    <property type="term" value="P:spermatogenesis"/>
    <property type="evidence" value="ECO:0007669"/>
    <property type="project" value="UniProtKB-KW"/>
</dbReference>
<dbReference type="PROSITE" id="PS50081">
    <property type="entry name" value="ZF_DAG_PE_2"/>
    <property type="match status" value="1"/>
</dbReference>
<dbReference type="GO" id="GO:0000281">
    <property type="term" value="P:mitotic cytokinesis"/>
    <property type="evidence" value="ECO:0007669"/>
    <property type="project" value="TreeGrafter"/>
</dbReference>
<name>A0A8S4P4X7_OWEFU</name>
<dbReference type="PANTHER" id="PTHR46199:SF3">
    <property type="entry name" value="RAC GTPASE-ACTIVATING PROTEIN 1"/>
    <property type="match status" value="1"/>
</dbReference>
<dbReference type="Gene3D" id="1.10.555.10">
    <property type="entry name" value="Rho GTPase activation protein"/>
    <property type="match status" value="1"/>
</dbReference>
<keyword evidence="13" id="KW-1185">Reference proteome</keyword>
<feature type="domain" description="Phorbol-ester/DAG-type" evidence="10">
    <location>
        <begin position="356"/>
        <end position="405"/>
    </location>
</feature>
<dbReference type="Gene3D" id="3.30.60.20">
    <property type="match status" value="1"/>
</dbReference>
<evidence type="ECO:0000313" key="13">
    <source>
        <dbReference type="Proteomes" id="UP000749559"/>
    </source>
</evidence>
<accession>A0A8S4P4X7</accession>
<comment type="caution">
    <text evidence="12">The sequence shown here is derived from an EMBL/GenBank/DDBJ whole genome shotgun (WGS) entry which is preliminary data.</text>
</comment>
<evidence type="ECO:0000256" key="2">
    <source>
        <dbReference type="ARBA" id="ARBA00022473"/>
    </source>
</evidence>
<dbReference type="GO" id="GO:0030496">
    <property type="term" value="C:midbody"/>
    <property type="evidence" value="ECO:0007669"/>
    <property type="project" value="TreeGrafter"/>
</dbReference>
<keyword evidence="2" id="KW-0217">Developmental protein</keyword>
<dbReference type="FunFam" id="3.30.60.20:FF:000033">
    <property type="entry name" value="Rac GTPase-activating protein 1"/>
    <property type="match status" value="1"/>
</dbReference>
<feature type="region of interest" description="Disordered" evidence="9">
    <location>
        <begin position="213"/>
        <end position="306"/>
    </location>
</feature>
<dbReference type="GO" id="GO:0005634">
    <property type="term" value="C:nucleus"/>
    <property type="evidence" value="ECO:0007669"/>
    <property type="project" value="TreeGrafter"/>
</dbReference>
<keyword evidence="4" id="KW-0863">Zinc-finger</keyword>
<feature type="coiled-coil region" evidence="8">
    <location>
        <begin position="79"/>
        <end position="134"/>
    </location>
</feature>
<dbReference type="OrthoDB" id="2218807at2759"/>
<dbReference type="InterPro" id="IPR008936">
    <property type="entry name" value="Rho_GTPase_activation_prot"/>
</dbReference>
<proteinExistence type="predicted"/>
<dbReference type="CDD" id="cd04382">
    <property type="entry name" value="RhoGAP_MgcRacGAP"/>
    <property type="match status" value="1"/>
</dbReference>
<evidence type="ECO:0000313" key="12">
    <source>
        <dbReference type="EMBL" id="CAH1789294.1"/>
    </source>
</evidence>
<evidence type="ECO:0000256" key="7">
    <source>
        <dbReference type="ARBA" id="ARBA00022871"/>
    </source>
</evidence>
<dbReference type="PANTHER" id="PTHR46199">
    <property type="entry name" value="RAC GTPASE-ACTIVATING PROTEIN 1"/>
    <property type="match status" value="1"/>
</dbReference>
<dbReference type="SMART" id="SM00109">
    <property type="entry name" value="C1"/>
    <property type="match status" value="1"/>
</dbReference>
<keyword evidence="3" id="KW-0479">Metal-binding</keyword>
<dbReference type="Proteomes" id="UP000749559">
    <property type="component" value="Unassembled WGS sequence"/>
</dbReference>
<dbReference type="GO" id="GO:0097149">
    <property type="term" value="C:centralspindlin complex"/>
    <property type="evidence" value="ECO:0007669"/>
    <property type="project" value="TreeGrafter"/>
</dbReference>
<dbReference type="Pfam" id="PF00130">
    <property type="entry name" value="C1_1"/>
    <property type="match status" value="1"/>
</dbReference>
<dbReference type="GO" id="GO:0051256">
    <property type="term" value="P:mitotic spindle midzone assembly"/>
    <property type="evidence" value="ECO:0007669"/>
    <property type="project" value="TreeGrafter"/>
</dbReference>
<dbReference type="GO" id="GO:0007266">
    <property type="term" value="P:Rho protein signal transduction"/>
    <property type="evidence" value="ECO:0007669"/>
    <property type="project" value="TreeGrafter"/>
</dbReference>
<keyword evidence="7" id="KW-0744">Spermatogenesis</keyword>
<keyword evidence="1" id="KW-0343">GTPase activation</keyword>
<dbReference type="GO" id="GO:0051233">
    <property type="term" value="C:spindle midzone"/>
    <property type="evidence" value="ECO:0007669"/>
    <property type="project" value="TreeGrafter"/>
</dbReference>
<dbReference type="GO" id="GO:0030154">
    <property type="term" value="P:cell differentiation"/>
    <property type="evidence" value="ECO:0007669"/>
    <property type="project" value="UniProtKB-KW"/>
</dbReference>
<protein>
    <recommendedName>
        <fullName evidence="14">Rac GTPase-activating protein 1</fullName>
    </recommendedName>
</protein>
<keyword evidence="5" id="KW-0221">Differentiation</keyword>
<feature type="compositionally biased region" description="Basic residues" evidence="9">
    <location>
        <begin position="279"/>
        <end position="288"/>
    </location>
</feature>
<dbReference type="GO" id="GO:0032154">
    <property type="term" value="C:cleavage furrow"/>
    <property type="evidence" value="ECO:0007669"/>
    <property type="project" value="TreeGrafter"/>
</dbReference>